<dbReference type="PANTHER" id="PTHR39555">
    <property type="entry name" value="FIMBRIAL ASSEMBLY PROTEIN PILO-LIKE PROTEIN-RELATED"/>
    <property type="match status" value="1"/>
</dbReference>
<dbReference type="Pfam" id="PF04350">
    <property type="entry name" value="PilO"/>
    <property type="match status" value="1"/>
</dbReference>
<organism evidence="3 4">
    <name type="scientific">Marinithermus hydrothermalis (strain DSM 14884 / JCM 11576 / T1)</name>
    <dbReference type="NCBI Taxonomy" id="869210"/>
    <lineage>
        <taxon>Bacteria</taxon>
        <taxon>Thermotogati</taxon>
        <taxon>Deinococcota</taxon>
        <taxon>Deinococci</taxon>
        <taxon>Thermales</taxon>
        <taxon>Thermaceae</taxon>
        <taxon>Marinithermus</taxon>
    </lineage>
</organism>
<keyword evidence="2" id="KW-0812">Transmembrane</keyword>
<evidence type="ECO:0000256" key="2">
    <source>
        <dbReference type="SAM" id="Phobius"/>
    </source>
</evidence>
<accession>F2NQQ7</accession>
<name>F2NQQ7_MARHT</name>
<keyword evidence="4" id="KW-1185">Reference proteome</keyword>
<keyword evidence="2" id="KW-1133">Transmembrane helix</keyword>
<dbReference type="Gene3D" id="3.30.70.60">
    <property type="match status" value="1"/>
</dbReference>
<dbReference type="STRING" id="869210.Marky_1536"/>
<keyword evidence="1" id="KW-0175">Coiled coil</keyword>
<keyword evidence="2" id="KW-0472">Membrane</keyword>
<dbReference type="GO" id="GO:0043107">
    <property type="term" value="P:type IV pilus-dependent motility"/>
    <property type="evidence" value="ECO:0007669"/>
    <property type="project" value="InterPro"/>
</dbReference>
<proteinExistence type="predicted"/>
<dbReference type="AlphaFoldDB" id="F2NQQ7"/>
<sequence length="194" mass="21943">MKPVLNRLGQRGVAILVILVSLLATGGWYLLWYTPAQSEIRALEEEISRLELQAERGRRAQRALPQLEATIQDLEAQRAEFLQKLPPRERFADVLEALSSRAAETGVTVRGLARSLGEVPVEGVRTINLTLELESPFPELFVFLREIERMRRFSTINGLTLSLGQERTRNPTLNANLSMTVYVFERAAEAEVER</sequence>
<reference evidence="3 4" key="1">
    <citation type="journal article" date="2012" name="Stand. Genomic Sci.">
        <title>Complete genome sequence of the aerobic, heterotroph Marinithermus hydrothermalis type strain (T1(T)) from a deep-sea hydrothermal vent chimney.</title>
        <authorList>
            <person name="Copeland A."/>
            <person name="Gu W."/>
            <person name="Yasawong M."/>
            <person name="Lapidus A."/>
            <person name="Lucas S."/>
            <person name="Deshpande S."/>
            <person name="Pagani I."/>
            <person name="Tapia R."/>
            <person name="Cheng J.F."/>
            <person name="Goodwin L.A."/>
            <person name="Pitluck S."/>
            <person name="Liolios K."/>
            <person name="Ivanova N."/>
            <person name="Mavromatis K."/>
            <person name="Mikhailova N."/>
            <person name="Pati A."/>
            <person name="Chen A."/>
            <person name="Palaniappan K."/>
            <person name="Land M."/>
            <person name="Pan C."/>
            <person name="Brambilla E.M."/>
            <person name="Rohde M."/>
            <person name="Tindall B.J."/>
            <person name="Sikorski J."/>
            <person name="Goker M."/>
            <person name="Detter J.C."/>
            <person name="Bristow J."/>
            <person name="Eisen J.A."/>
            <person name="Markowitz V."/>
            <person name="Hugenholtz P."/>
            <person name="Kyrpides N.C."/>
            <person name="Klenk H.P."/>
            <person name="Woyke T."/>
        </authorList>
    </citation>
    <scope>NUCLEOTIDE SEQUENCE [LARGE SCALE GENOMIC DNA]</scope>
    <source>
        <strain evidence="4">DSM 14884 / JCM 11576 / T1</strain>
    </source>
</reference>
<dbReference type="KEGG" id="mhd:Marky_1536"/>
<evidence type="ECO:0000256" key="1">
    <source>
        <dbReference type="SAM" id="Coils"/>
    </source>
</evidence>
<evidence type="ECO:0000313" key="4">
    <source>
        <dbReference type="Proteomes" id="UP000007030"/>
    </source>
</evidence>
<dbReference type="InterPro" id="IPR014717">
    <property type="entry name" value="Transl_elong_EF1B/ribsomal_bS6"/>
</dbReference>
<dbReference type="GO" id="GO:0043683">
    <property type="term" value="P:type IV pilus assembly"/>
    <property type="evidence" value="ECO:0007669"/>
    <property type="project" value="InterPro"/>
</dbReference>
<dbReference type="HOGENOM" id="CLU_102200_0_0_0"/>
<dbReference type="eggNOG" id="COG3167">
    <property type="taxonomic scope" value="Bacteria"/>
</dbReference>
<dbReference type="Proteomes" id="UP000007030">
    <property type="component" value="Chromosome"/>
</dbReference>
<gene>
    <name evidence="3" type="ordered locus">Marky_1536</name>
</gene>
<dbReference type="PANTHER" id="PTHR39555:SF1">
    <property type="entry name" value="TYPE IV PILUS INNER MEMBRANE COMPONENT PILO"/>
    <property type="match status" value="1"/>
</dbReference>
<feature type="transmembrane region" description="Helical" evidence="2">
    <location>
        <begin position="12"/>
        <end position="32"/>
    </location>
</feature>
<protein>
    <submittedName>
        <fullName evidence="3">General secretion pathway protein M</fullName>
    </submittedName>
</protein>
<evidence type="ECO:0000313" key="3">
    <source>
        <dbReference type="EMBL" id="AEB12271.1"/>
    </source>
</evidence>
<feature type="coiled-coil region" evidence="1">
    <location>
        <begin position="33"/>
        <end position="84"/>
    </location>
</feature>
<dbReference type="EMBL" id="CP002630">
    <property type="protein sequence ID" value="AEB12271.1"/>
    <property type="molecule type" value="Genomic_DNA"/>
</dbReference>
<dbReference type="InterPro" id="IPR007445">
    <property type="entry name" value="PilO"/>
</dbReference>